<keyword evidence="10" id="KW-1185">Reference proteome</keyword>
<dbReference type="PROSITE" id="PS00101">
    <property type="entry name" value="HEXAPEP_TRANSFERASES"/>
    <property type="match status" value="1"/>
</dbReference>
<dbReference type="PANTHER" id="PTHR43378">
    <property type="entry name" value="UDP-3-O-ACYLGLUCOSAMINE N-ACYLTRANSFERASE"/>
    <property type="match status" value="1"/>
</dbReference>
<protein>
    <recommendedName>
        <fullName evidence="7">UDP-3-O-acylglucosamine N-acyltransferase</fullName>
        <ecNumber evidence="7">2.3.1.191</ecNumber>
    </recommendedName>
</protein>
<dbReference type="Proteomes" id="UP001242480">
    <property type="component" value="Unassembled WGS sequence"/>
</dbReference>
<dbReference type="EC" id="2.3.1.191" evidence="7"/>
<dbReference type="HAMAP" id="MF_00523">
    <property type="entry name" value="LpxD"/>
    <property type="match status" value="1"/>
</dbReference>
<feature type="domain" description="UDP-3-O-[3-hydroxymyristoyl] glucosamine N-acyltransferase non-repeat region" evidence="8">
    <location>
        <begin position="34"/>
        <end position="100"/>
    </location>
</feature>
<evidence type="ECO:0000313" key="9">
    <source>
        <dbReference type="EMBL" id="MDQ0469306.1"/>
    </source>
</evidence>
<reference evidence="9 10" key="1">
    <citation type="submission" date="2023-07" db="EMBL/GenBank/DDBJ databases">
        <title>Genomic Encyclopedia of Type Strains, Phase IV (KMG-IV): sequencing the most valuable type-strain genomes for metagenomic binning, comparative biology and taxonomic classification.</title>
        <authorList>
            <person name="Goeker M."/>
        </authorList>
    </citation>
    <scope>NUCLEOTIDE SEQUENCE [LARGE SCALE GENOMIC DNA]</scope>
    <source>
        <strain evidence="9 10">DSM 19619</strain>
    </source>
</reference>
<evidence type="ECO:0000259" key="8">
    <source>
        <dbReference type="Pfam" id="PF04613"/>
    </source>
</evidence>
<dbReference type="NCBIfam" id="NF002060">
    <property type="entry name" value="PRK00892.1"/>
    <property type="match status" value="1"/>
</dbReference>
<evidence type="ECO:0000256" key="7">
    <source>
        <dbReference type="HAMAP-Rule" id="MF_00523"/>
    </source>
</evidence>
<dbReference type="InterPro" id="IPR011004">
    <property type="entry name" value="Trimer_LpxA-like_sf"/>
</dbReference>
<dbReference type="Pfam" id="PF04613">
    <property type="entry name" value="LpxD"/>
    <property type="match status" value="1"/>
</dbReference>
<dbReference type="InterPro" id="IPR007691">
    <property type="entry name" value="LpxD"/>
</dbReference>
<comment type="similarity">
    <text evidence="7">Belongs to the transferase hexapeptide repeat family. LpxD subfamily.</text>
</comment>
<comment type="subunit">
    <text evidence="7">Homotrimer.</text>
</comment>
<dbReference type="Gene3D" id="3.40.1390.10">
    <property type="entry name" value="MurE/MurF, N-terminal domain"/>
    <property type="match status" value="1"/>
</dbReference>
<evidence type="ECO:0000256" key="1">
    <source>
        <dbReference type="ARBA" id="ARBA00022516"/>
    </source>
</evidence>
<gene>
    <name evidence="7" type="primary">lpxD</name>
    <name evidence="9" type="ORF">QO011_002317</name>
</gene>
<name>A0ABU0J6X4_9HYPH</name>
<comment type="function">
    <text evidence="7">Catalyzes the N-acylation of UDP-3-O-acylglucosamine using 3-hydroxyacyl-ACP as the acyl donor. Is involved in the biosynthesis of lipid A, a phosphorylated glycolipid that anchors the lipopolysaccharide to the outer membrane of the cell.</text>
</comment>
<dbReference type="InterPro" id="IPR018357">
    <property type="entry name" value="Hexapep_transf_CS"/>
</dbReference>
<keyword evidence="6 7" id="KW-0012">Acyltransferase</keyword>
<evidence type="ECO:0000256" key="3">
    <source>
        <dbReference type="ARBA" id="ARBA00022679"/>
    </source>
</evidence>
<dbReference type="Gene3D" id="2.160.10.10">
    <property type="entry name" value="Hexapeptide repeat proteins"/>
    <property type="match status" value="1"/>
</dbReference>
<accession>A0ABU0J6X4</accession>
<evidence type="ECO:0000256" key="2">
    <source>
        <dbReference type="ARBA" id="ARBA00022556"/>
    </source>
</evidence>
<dbReference type="RefSeq" id="WP_307271846.1">
    <property type="nucleotide sequence ID" value="NZ_JAUSVX010000003.1"/>
</dbReference>
<proteinExistence type="inferred from homology"/>
<evidence type="ECO:0000256" key="4">
    <source>
        <dbReference type="ARBA" id="ARBA00022737"/>
    </source>
</evidence>
<dbReference type="EMBL" id="JAUSVX010000003">
    <property type="protein sequence ID" value="MDQ0469306.1"/>
    <property type="molecule type" value="Genomic_DNA"/>
</dbReference>
<comment type="catalytic activity">
    <reaction evidence="7">
        <text>a UDP-3-O-[(3R)-3-hydroxyacyl]-alpha-D-glucosamine + a (3R)-hydroxyacyl-[ACP] = a UDP-2-N,3-O-bis[(3R)-3-hydroxyacyl]-alpha-D-glucosamine + holo-[ACP] + H(+)</text>
        <dbReference type="Rhea" id="RHEA:53836"/>
        <dbReference type="Rhea" id="RHEA-COMP:9685"/>
        <dbReference type="Rhea" id="RHEA-COMP:9945"/>
        <dbReference type="ChEBI" id="CHEBI:15378"/>
        <dbReference type="ChEBI" id="CHEBI:64479"/>
        <dbReference type="ChEBI" id="CHEBI:78827"/>
        <dbReference type="ChEBI" id="CHEBI:137740"/>
        <dbReference type="ChEBI" id="CHEBI:137748"/>
        <dbReference type="EC" id="2.3.1.191"/>
    </reaction>
</comment>
<dbReference type="InterPro" id="IPR001451">
    <property type="entry name" value="Hexapep"/>
</dbReference>
<organism evidence="9 10">
    <name type="scientific">Labrys wisconsinensis</name>
    <dbReference type="NCBI Taxonomy" id="425677"/>
    <lineage>
        <taxon>Bacteria</taxon>
        <taxon>Pseudomonadati</taxon>
        <taxon>Pseudomonadota</taxon>
        <taxon>Alphaproteobacteria</taxon>
        <taxon>Hyphomicrobiales</taxon>
        <taxon>Xanthobacteraceae</taxon>
        <taxon>Labrys</taxon>
    </lineage>
</organism>
<comment type="pathway">
    <text evidence="7">Bacterial outer membrane biogenesis; LPS lipid A biosynthesis.</text>
</comment>
<keyword evidence="5 7" id="KW-0443">Lipid metabolism</keyword>
<evidence type="ECO:0000256" key="6">
    <source>
        <dbReference type="ARBA" id="ARBA00023315"/>
    </source>
</evidence>
<keyword evidence="2 7" id="KW-0441">Lipid A biosynthesis</keyword>
<keyword evidence="1 7" id="KW-0444">Lipid biosynthesis</keyword>
<dbReference type="InterPro" id="IPR020573">
    <property type="entry name" value="UDP_GlcNAc_AcTrfase_non-rep"/>
</dbReference>
<sequence>MTDPVFFRPHAALAVADIVSITGAAPAEGLEPTRRISAVAPLDQAGPDDLTFLENPHYLPLLATTRAGLVLIAPKFAAKAPTGAPLLVVREPYRSFAQVALVLHPEAARPQSMFGSKGIAPGAFVHPEARLELGVTVDPGAVIGPRAEIGAGSIVGPNAVIGPDVRIGRDCSVSANTTLQHCLIGNRVIVHPGAQIGQDGFGFAMGPRGHMKVPQVGRVVIQDDVEIGAGTTIDRGANRDTVIGEGTKIDNQVQIAHNVMIGRHCVLVAKVGISGSTVLEDFVVMGGASATVGHIRIGMGAQIAGAANVKDDVPPGARMGGTPARPLREWARELAALKRLAAGGRAAAPDAREDKGE</sequence>
<keyword evidence="3 7" id="KW-0808">Transferase</keyword>
<dbReference type="GO" id="GO:0103118">
    <property type="term" value="F:UDP-3-O-[(3R)-3-hydroxyacyl]-glucosamine N-acyltransferase activity"/>
    <property type="evidence" value="ECO:0007669"/>
    <property type="project" value="UniProtKB-EC"/>
</dbReference>
<dbReference type="NCBIfam" id="TIGR01853">
    <property type="entry name" value="lipid_A_lpxD"/>
    <property type="match status" value="1"/>
</dbReference>
<evidence type="ECO:0000256" key="5">
    <source>
        <dbReference type="ARBA" id="ARBA00023098"/>
    </source>
</evidence>
<dbReference type="Pfam" id="PF00132">
    <property type="entry name" value="Hexapep"/>
    <property type="match status" value="2"/>
</dbReference>
<feature type="active site" description="Proton acceptor" evidence="7">
    <location>
        <position position="257"/>
    </location>
</feature>
<dbReference type="SUPFAM" id="SSF51161">
    <property type="entry name" value="Trimeric LpxA-like enzymes"/>
    <property type="match status" value="1"/>
</dbReference>
<evidence type="ECO:0000313" key="10">
    <source>
        <dbReference type="Proteomes" id="UP001242480"/>
    </source>
</evidence>
<dbReference type="PANTHER" id="PTHR43378:SF2">
    <property type="entry name" value="UDP-3-O-ACYLGLUCOSAMINE N-ACYLTRANSFERASE 1, MITOCHONDRIAL-RELATED"/>
    <property type="match status" value="1"/>
</dbReference>
<keyword evidence="4 7" id="KW-0677">Repeat</keyword>
<dbReference type="CDD" id="cd03352">
    <property type="entry name" value="LbH_LpxD"/>
    <property type="match status" value="1"/>
</dbReference>
<comment type="caution">
    <text evidence="9">The sequence shown here is derived from an EMBL/GenBank/DDBJ whole genome shotgun (WGS) entry which is preliminary data.</text>
</comment>